<feature type="transmembrane region" description="Helical" evidence="6">
    <location>
        <begin position="82"/>
        <end position="100"/>
    </location>
</feature>
<evidence type="ECO:0000256" key="3">
    <source>
        <dbReference type="ARBA" id="ARBA00022692"/>
    </source>
</evidence>
<dbReference type="PANTHER" id="PTHR32196:SF69">
    <property type="entry name" value="BRANCHED-CHAIN AMINO ACID TRANSPORT SYSTEM, PERMEASE PROTEIN"/>
    <property type="match status" value="1"/>
</dbReference>
<keyword evidence="4 6" id="KW-1133">Transmembrane helix</keyword>
<dbReference type="Proteomes" id="UP000502677">
    <property type="component" value="Chromosome"/>
</dbReference>
<proteinExistence type="predicted"/>
<name>A0A6G7XG67_9MICO</name>
<reference evidence="7 8" key="1">
    <citation type="submission" date="2020-03" db="EMBL/GenBank/DDBJ databases">
        <title>Leucobacter sp. nov., isolated from beetles.</title>
        <authorList>
            <person name="Hyun D.-W."/>
            <person name="Bae J.-W."/>
        </authorList>
    </citation>
    <scope>NUCLEOTIDE SEQUENCE [LARGE SCALE GENOMIC DNA]</scope>
    <source>
        <strain evidence="7 8">HDW9C</strain>
    </source>
</reference>
<evidence type="ECO:0000256" key="5">
    <source>
        <dbReference type="ARBA" id="ARBA00023136"/>
    </source>
</evidence>
<evidence type="ECO:0000256" key="6">
    <source>
        <dbReference type="SAM" id="Phobius"/>
    </source>
</evidence>
<dbReference type="Pfam" id="PF02653">
    <property type="entry name" value="BPD_transp_2"/>
    <property type="match status" value="1"/>
</dbReference>
<evidence type="ECO:0000256" key="1">
    <source>
        <dbReference type="ARBA" id="ARBA00004651"/>
    </source>
</evidence>
<dbReference type="GO" id="GO:0005886">
    <property type="term" value="C:plasma membrane"/>
    <property type="evidence" value="ECO:0007669"/>
    <property type="project" value="UniProtKB-SubCell"/>
</dbReference>
<dbReference type="KEGG" id="lvi:G7068_10300"/>
<feature type="transmembrane region" description="Helical" evidence="6">
    <location>
        <begin position="132"/>
        <end position="152"/>
    </location>
</feature>
<feature type="transmembrane region" description="Helical" evidence="6">
    <location>
        <begin position="54"/>
        <end position="75"/>
    </location>
</feature>
<dbReference type="InterPro" id="IPR001851">
    <property type="entry name" value="ABC_transp_permease"/>
</dbReference>
<evidence type="ECO:0000256" key="2">
    <source>
        <dbReference type="ARBA" id="ARBA00022475"/>
    </source>
</evidence>
<comment type="subcellular location">
    <subcellularLocation>
        <location evidence="1">Cell membrane</location>
        <topology evidence="1">Multi-pass membrane protein</topology>
    </subcellularLocation>
</comment>
<keyword evidence="8" id="KW-1185">Reference proteome</keyword>
<dbReference type="EMBL" id="CP049863">
    <property type="protein sequence ID" value="QIK63543.1"/>
    <property type="molecule type" value="Genomic_DNA"/>
</dbReference>
<keyword evidence="2" id="KW-1003">Cell membrane</keyword>
<keyword evidence="5 6" id="KW-0472">Membrane</keyword>
<sequence>MIGALELGLIYGVMALGVYLTFRVLNFPDLTVDGSFTMGAAVAAALITNGQNPVIATIAGGAAGALAGVCTGLLHTKGKIDGLLAGILTMIALWSVNLRIMGTAKEGSAVAANLPLLRADTVFTPMKEAGLLGTWVGVLILFIGVMIFKLFVDWLLSTNLGLAIQATGDNGPMIRSFGVSTDRTTILTLAVSNCLVALCGAFIAQYQGFADISMGIGLILVGLASVILGQAVFGQRFIWLASFAVVFGAVLYRMIIFLALMAGLDPNDMKLITAVLVVAALLLPRWGFLKRIPSLRGRGGRAAPRSDSDPNVALTAGVGVVGLEESEKSAAMESSTSAGER</sequence>
<feature type="transmembrane region" description="Helical" evidence="6">
    <location>
        <begin position="7"/>
        <end position="25"/>
    </location>
</feature>
<feature type="transmembrane region" description="Helical" evidence="6">
    <location>
        <begin position="212"/>
        <end position="233"/>
    </location>
</feature>
<dbReference type="PANTHER" id="PTHR32196">
    <property type="entry name" value="ABC TRANSPORTER PERMEASE PROTEIN YPHD-RELATED-RELATED"/>
    <property type="match status" value="1"/>
</dbReference>
<feature type="transmembrane region" description="Helical" evidence="6">
    <location>
        <begin position="240"/>
        <end position="263"/>
    </location>
</feature>
<keyword evidence="3 6" id="KW-0812">Transmembrane</keyword>
<feature type="transmembrane region" description="Helical" evidence="6">
    <location>
        <begin position="269"/>
        <end position="288"/>
    </location>
</feature>
<accession>A0A6G7XG67</accession>
<dbReference type="GO" id="GO:0022857">
    <property type="term" value="F:transmembrane transporter activity"/>
    <property type="evidence" value="ECO:0007669"/>
    <property type="project" value="InterPro"/>
</dbReference>
<dbReference type="RefSeq" id="WP_166291764.1">
    <property type="nucleotide sequence ID" value="NZ_CP049863.1"/>
</dbReference>
<protein>
    <submittedName>
        <fullName evidence="7">ABC transporter permease</fullName>
    </submittedName>
</protein>
<evidence type="ECO:0000256" key="4">
    <source>
        <dbReference type="ARBA" id="ARBA00022989"/>
    </source>
</evidence>
<gene>
    <name evidence="7" type="ORF">G7068_10300</name>
</gene>
<evidence type="ECO:0000313" key="8">
    <source>
        <dbReference type="Proteomes" id="UP000502677"/>
    </source>
</evidence>
<organism evidence="7 8">
    <name type="scientific">Leucobacter viscericola</name>
    <dbReference type="NCBI Taxonomy" id="2714935"/>
    <lineage>
        <taxon>Bacteria</taxon>
        <taxon>Bacillati</taxon>
        <taxon>Actinomycetota</taxon>
        <taxon>Actinomycetes</taxon>
        <taxon>Micrococcales</taxon>
        <taxon>Microbacteriaceae</taxon>
        <taxon>Leucobacter</taxon>
    </lineage>
</organism>
<evidence type="ECO:0000313" key="7">
    <source>
        <dbReference type="EMBL" id="QIK63543.1"/>
    </source>
</evidence>
<dbReference type="AlphaFoldDB" id="A0A6G7XG67"/>
<feature type="transmembrane region" description="Helical" evidence="6">
    <location>
        <begin position="185"/>
        <end position="206"/>
    </location>
</feature>
<dbReference type="CDD" id="cd06574">
    <property type="entry name" value="TM_PBP1_branched-chain-AA_like"/>
    <property type="match status" value="1"/>
</dbReference>